<accession>A0A5C5UII4</accession>
<keyword evidence="1" id="KW-0808">Transferase</keyword>
<dbReference type="EMBL" id="VOHM01000011">
    <property type="protein sequence ID" value="TWT25609.1"/>
    <property type="molecule type" value="Genomic_DNA"/>
</dbReference>
<protein>
    <submittedName>
        <fullName evidence="1">Glycosyltransferase</fullName>
    </submittedName>
</protein>
<dbReference type="SUPFAM" id="SSF53448">
    <property type="entry name" value="Nucleotide-diphospho-sugar transferases"/>
    <property type="match status" value="1"/>
</dbReference>
<dbReference type="InterPro" id="IPR029044">
    <property type="entry name" value="Nucleotide-diphossugar_trans"/>
</dbReference>
<gene>
    <name evidence="1" type="ORF">FRX94_06490</name>
</gene>
<organism evidence="1 2">
    <name type="scientific">Corynebacterium canis</name>
    <dbReference type="NCBI Taxonomy" id="679663"/>
    <lineage>
        <taxon>Bacteria</taxon>
        <taxon>Bacillati</taxon>
        <taxon>Actinomycetota</taxon>
        <taxon>Actinomycetes</taxon>
        <taxon>Mycobacteriales</taxon>
        <taxon>Corynebacteriaceae</taxon>
        <taxon>Corynebacterium</taxon>
    </lineage>
</organism>
<dbReference type="GO" id="GO:0016740">
    <property type="term" value="F:transferase activity"/>
    <property type="evidence" value="ECO:0007669"/>
    <property type="project" value="UniProtKB-KW"/>
</dbReference>
<reference evidence="1 2" key="1">
    <citation type="submission" date="2019-08" db="EMBL/GenBank/DDBJ databases">
        <authorList>
            <person name="Lei W."/>
        </authorList>
    </citation>
    <scope>NUCLEOTIDE SEQUENCE [LARGE SCALE GENOMIC DNA]</scope>
    <source>
        <strain evidence="1 2">CCUG 58627</strain>
    </source>
</reference>
<evidence type="ECO:0000313" key="1">
    <source>
        <dbReference type="EMBL" id="TWT25609.1"/>
    </source>
</evidence>
<sequence length="283" mass="31991">MLIRTAITQAFNAVFTLARMVPLALQNRWRTSAIPSDGEVTISLTTHGRRLAKVHYSIESVVHSGVPIVLWLDRAEYEGPWPDTLRRLVARGLQVRCSDGDYGPHTKYWGQFRRARGRVVTIDDDIIYPKWFLERLLAIGDLRDDTIVAYRAHRIELRDGKLQPYAKWSPADTCQASLLHFATGVSGVLYPKAFIDYVVEQGAVFMGVCPHADDVWLHACALRLGFPIRQVYAQPRHFAIVPFTFGGALVMRNALLGGNDEQIAQVYTQEDIDTLRRASELED</sequence>
<keyword evidence="2" id="KW-1185">Reference proteome</keyword>
<proteinExistence type="predicted"/>
<dbReference type="Proteomes" id="UP000320791">
    <property type="component" value="Unassembled WGS sequence"/>
</dbReference>
<dbReference type="OrthoDB" id="5465469at2"/>
<dbReference type="RefSeq" id="WP_146324318.1">
    <property type="nucleotide sequence ID" value="NZ_BAABLR010000072.1"/>
</dbReference>
<evidence type="ECO:0000313" key="2">
    <source>
        <dbReference type="Proteomes" id="UP000320791"/>
    </source>
</evidence>
<name>A0A5C5UII4_9CORY</name>
<comment type="caution">
    <text evidence="1">The sequence shown here is derived from an EMBL/GenBank/DDBJ whole genome shotgun (WGS) entry which is preliminary data.</text>
</comment>
<dbReference type="AlphaFoldDB" id="A0A5C5UII4"/>